<feature type="region of interest" description="Disordered" evidence="13">
    <location>
        <begin position="27"/>
        <end position="54"/>
    </location>
</feature>
<dbReference type="RefSeq" id="WP_192281264.1">
    <property type="nucleotide sequence ID" value="NZ_JACZDF010000007.1"/>
</dbReference>
<feature type="domain" description="Glycosyl hydrolase family 13 catalytic" evidence="16">
    <location>
        <begin position="57"/>
        <end position="412"/>
    </location>
</feature>
<dbReference type="SUPFAM" id="SSF51445">
    <property type="entry name" value="(Trans)glycosidases"/>
    <property type="match status" value="1"/>
</dbReference>
<keyword evidence="10 12" id="KW-0326">Glycosidase</keyword>
<dbReference type="CDD" id="cd11317">
    <property type="entry name" value="AmyAc_bac_euk_AmyA"/>
    <property type="match status" value="1"/>
</dbReference>
<dbReference type="Gene3D" id="3.20.20.80">
    <property type="entry name" value="Glycosidases"/>
    <property type="match status" value="1"/>
</dbReference>
<dbReference type="Pfam" id="PF00128">
    <property type="entry name" value="Alpha-amylase"/>
    <property type="match status" value="1"/>
</dbReference>
<comment type="cofactor">
    <cofactor evidence="2">
        <name>Ca(2+)</name>
        <dbReference type="ChEBI" id="CHEBI:29108"/>
    </cofactor>
</comment>
<comment type="caution">
    <text evidence="17">The sequence shown here is derived from an EMBL/GenBank/DDBJ whole genome shotgun (WGS) entry which is preliminary data.</text>
</comment>
<dbReference type="InterPro" id="IPR006048">
    <property type="entry name" value="A-amylase/branching_C"/>
</dbReference>
<dbReference type="SMART" id="SM00632">
    <property type="entry name" value="Aamy_C"/>
    <property type="match status" value="1"/>
</dbReference>
<evidence type="ECO:0000256" key="14">
    <source>
        <dbReference type="SAM" id="SignalP"/>
    </source>
</evidence>
<dbReference type="Gene3D" id="2.60.40.1180">
    <property type="entry name" value="Golgi alpha-mannosidase II"/>
    <property type="match status" value="1"/>
</dbReference>
<evidence type="ECO:0000256" key="12">
    <source>
        <dbReference type="RuleBase" id="RU361134"/>
    </source>
</evidence>
<keyword evidence="9 12" id="KW-0119">Carbohydrate metabolism</keyword>
<dbReference type="PRINTS" id="PR00110">
    <property type="entry name" value="ALPHAAMYLASE"/>
</dbReference>
<evidence type="ECO:0000256" key="13">
    <source>
        <dbReference type="SAM" id="MobiDB-lite"/>
    </source>
</evidence>
<feature type="signal peptide" evidence="14">
    <location>
        <begin position="1"/>
        <end position="27"/>
    </location>
</feature>
<evidence type="ECO:0000256" key="9">
    <source>
        <dbReference type="ARBA" id="ARBA00023277"/>
    </source>
</evidence>
<evidence type="ECO:0000256" key="5">
    <source>
        <dbReference type="ARBA" id="ARBA00017303"/>
    </source>
</evidence>
<dbReference type="InterPro" id="IPR031319">
    <property type="entry name" value="A-amylase_C"/>
</dbReference>
<feature type="chain" id="PRO_5046029812" description="Alpha-amylase" evidence="14">
    <location>
        <begin position="28"/>
        <end position="508"/>
    </location>
</feature>
<dbReference type="InterPro" id="IPR006046">
    <property type="entry name" value="Alpha_amylase"/>
</dbReference>
<keyword evidence="8" id="KW-0106">Calcium</keyword>
<proteinExistence type="inferred from homology"/>
<dbReference type="Pfam" id="PF02806">
    <property type="entry name" value="Alpha-amylase_C"/>
    <property type="match status" value="1"/>
</dbReference>
<evidence type="ECO:0000259" key="15">
    <source>
        <dbReference type="SMART" id="SM00632"/>
    </source>
</evidence>
<keyword evidence="6" id="KW-0479">Metal-binding</keyword>
<keyword evidence="18" id="KW-1185">Reference proteome</keyword>
<dbReference type="InterPro" id="IPR006047">
    <property type="entry name" value="GH13_cat_dom"/>
</dbReference>
<gene>
    <name evidence="17" type="ORF">IGS67_11685</name>
</gene>
<evidence type="ECO:0000256" key="1">
    <source>
        <dbReference type="ARBA" id="ARBA00000548"/>
    </source>
</evidence>
<keyword evidence="7 12" id="KW-0378">Hydrolase</keyword>
<comment type="catalytic activity">
    <reaction evidence="1 12">
        <text>Endohydrolysis of (1-&gt;4)-alpha-D-glucosidic linkages in polysaccharides containing three or more (1-&gt;4)-alpha-linked D-glucose units.</text>
        <dbReference type="EC" id="3.2.1.1"/>
    </reaction>
</comment>
<evidence type="ECO:0000256" key="10">
    <source>
        <dbReference type="ARBA" id="ARBA00023295"/>
    </source>
</evidence>
<dbReference type="InterPro" id="IPR017853">
    <property type="entry name" value="GH"/>
</dbReference>
<organism evidence="17 18">
    <name type="scientific">Flavimobilis rhizosphaerae</name>
    <dbReference type="NCBI Taxonomy" id="2775421"/>
    <lineage>
        <taxon>Bacteria</taxon>
        <taxon>Bacillati</taxon>
        <taxon>Actinomycetota</taxon>
        <taxon>Actinomycetes</taxon>
        <taxon>Micrococcales</taxon>
        <taxon>Jonesiaceae</taxon>
        <taxon>Flavimobilis</taxon>
    </lineage>
</organism>
<dbReference type="InterPro" id="IPR013780">
    <property type="entry name" value="Glyco_hydro_b"/>
</dbReference>
<dbReference type="EMBL" id="JACZDF010000007">
    <property type="protein sequence ID" value="MBD9700145.1"/>
    <property type="molecule type" value="Genomic_DNA"/>
</dbReference>
<evidence type="ECO:0000256" key="3">
    <source>
        <dbReference type="ARBA" id="ARBA00008061"/>
    </source>
</evidence>
<feature type="compositionally biased region" description="Low complexity" evidence="13">
    <location>
        <begin position="37"/>
        <end position="50"/>
    </location>
</feature>
<feature type="domain" description="Alpha-amylase C-terminal" evidence="15">
    <location>
        <begin position="425"/>
        <end position="506"/>
    </location>
</feature>
<reference evidence="17 18" key="1">
    <citation type="submission" date="2020-09" db="EMBL/GenBank/DDBJ databases">
        <title>Flavimobilis rhizosphaerae sp. nov., isolated from rhizosphere soil of Spartina alterniflora.</title>
        <authorList>
            <person name="Hanqin C."/>
        </authorList>
    </citation>
    <scope>NUCLEOTIDE SEQUENCE [LARGE SCALE GENOMIC DNA]</scope>
    <source>
        <strain evidence="17 18">GY 10621</strain>
    </source>
</reference>
<dbReference type="Proteomes" id="UP000642107">
    <property type="component" value="Unassembled WGS sequence"/>
</dbReference>
<evidence type="ECO:0000256" key="2">
    <source>
        <dbReference type="ARBA" id="ARBA00001913"/>
    </source>
</evidence>
<evidence type="ECO:0000256" key="8">
    <source>
        <dbReference type="ARBA" id="ARBA00022837"/>
    </source>
</evidence>
<dbReference type="SMART" id="SM00642">
    <property type="entry name" value="Aamy"/>
    <property type="match status" value="1"/>
</dbReference>
<comment type="similarity">
    <text evidence="3 11">Belongs to the glycosyl hydrolase 13 family.</text>
</comment>
<evidence type="ECO:0000256" key="4">
    <source>
        <dbReference type="ARBA" id="ARBA00012595"/>
    </source>
</evidence>
<sequence>MRTARTTHHVAAAAVLAALLAACSGGASDGKVPSEQPPASSGAPATTAAPDEGPLPGVGIQLFQWSWDAIARECTETLGPAGIDWVLTSPPQEHILGEEWWTSYQPVSHRVDSRLGSREQFADMVSTCGSAGVGIVADAVVNHMTGQERPGTGWAGSSYEHYEYPGLFSDEDGDFHHCDAKDGDIQNYKDAEQVQGCELVNLADLATGTEHVRDTLKAYLADLVSLGVAGIRVDAAKHMPPADVAAIVADLPEGAVVWQEVIRGGGEPVTPEQYVGNGQVFEFGYGRELVGLLGGSTFRQALTLGERGMLPSDDAVVFVVNHDTERNGEMLTSRDDEYLLANVLMLAGTYGTPVLYSGYVFDDRDAGPVQDGDGKVLDASCPDAPGPATSLENGAWTCEQRWPAIQGMLEWRRVTDGAGLVAVDDSADDVLAFSRGELGTIIVNRGDEEAVGSWPTTLAPGEYCDVAGGPVSPQGCSGATIEVAADGTLSTTVPADGFVAVHSEGRTS</sequence>
<name>A0ABR9DSM9_9MICO</name>
<dbReference type="SUPFAM" id="SSF51011">
    <property type="entry name" value="Glycosyl hydrolase domain"/>
    <property type="match status" value="1"/>
</dbReference>
<evidence type="ECO:0000313" key="18">
    <source>
        <dbReference type="Proteomes" id="UP000642107"/>
    </source>
</evidence>
<accession>A0ABR9DSM9</accession>
<dbReference type="EC" id="3.2.1.1" evidence="4 12"/>
<evidence type="ECO:0000259" key="16">
    <source>
        <dbReference type="SMART" id="SM00642"/>
    </source>
</evidence>
<dbReference type="PROSITE" id="PS51257">
    <property type="entry name" value="PROKAR_LIPOPROTEIN"/>
    <property type="match status" value="1"/>
</dbReference>
<protein>
    <recommendedName>
        <fullName evidence="5 12">Alpha-amylase</fullName>
        <ecNumber evidence="4 12">3.2.1.1</ecNumber>
    </recommendedName>
</protein>
<evidence type="ECO:0000256" key="7">
    <source>
        <dbReference type="ARBA" id="ARBA00022801"/>
    </source>
</evidence>
<dbReference type="PANTHER" id="PTHR43447">
    <property type="entry name" value="ALPHA-AMYLASE"/>
    <property type="match status" value="1"/>
</dbReference>
<keyword evidence="14" id="KW-0732">Signal</keyword>
<evidence type="ECO:0000256" key="11">
    <source>
        <dbReference type="RuleBase" id="RU003615"/>
    </source>
</evidence>
<evidence type="ECO:0000313" key="17">
    <source>
        <dbReference type="EMBL" id="MBD9700145.1"/>
    </source>
</evidence>
<evidence type="ECO:0000256" key="6">
    <source>
        <dbReference type="ARBA" id="ARBA00022723"/>
    </source>
</evidence>